<protein>
    <recommendedName>
        <fullName evidence="2">BD-FAE-like domain-containing protein</fullName>
    </recommendedName>
</protein>
<sequence length="184" mass="20897">MKVDDEKLKKTHYKAVQDTRQAIKYIFENAEKFGIDTNNVFLIGTSAGAITALHTVYLDDNEVPEDLSKKYGKLANRENIKGIISLSGAIYDLSYLKGDEKTPLMIVHGKDDQIVPFDKGFYLKLESLTPVFGGKAIYDEAIKQTIPAKGYFYEFGHAYPARFQKDIYKNANDFIRMYLTCPKS</sequence>
<dbReference type="SUPFAM" id="SSF53474">
    <property type="entry name" value="alpha/beta-Hydrolases"/>
    <property type="match status" value="1"/>
</dbReference>
<dbReference type="PANTHER" id="PTHR48081">
    <property type="entry name" value="AB HYDROLASE SUPERFAMILY PROTEIN C4A8.06C"/>
    <property type="match status" value="1"/>
</dbReference>
<feature type="domain" description="BD-FAE-like" evidence="2">
    <location>
        <begin position="14"/>
        <end position="94"/>
    </location>
</feature>
<proteinExistence type="predicted"/>
<evidence type="ECO:0000256" key="1">
    <source>
        <dbReference type="ARBA" id="ARBA00022801"/>
    </source>
</evidence>
<accession>A0A6J4NUN7</accession>
<gene>
    <name evidence="3" type="ORF">AVDCRST_MAG74-1377</name>
</gene>
<evidence type="ECO:0000313" key="3">
    <source>
        <dbReference type="EMBL" id="CAA9397341.1"/>
    </source>
</evidence>
<dbReference type="InterPro" id="IPR050300">
    <property type="entry name" value="GDXG_lipolytic_enzyme"/>
</dbReference>
<organism evidence="3">
    <name type="scientific">uncultured Pyrinomonadaceae bacterium</name>
    <dbReference type="NCBI Taxonomy" id="2283094"/>
    <lineage>
        <taxon>Bacteria</taxon>
        <taxon>Pseudomonadati</taxon>
        <taxon>Acidobacteriota</taxon>
        <taxon>Blastocatellia</taxon>
        <taxon>Blastocatellales</taxon>
        <taxon>Pyrinomonadaceae</taxon>
        <taxon>environmental samples</taxon>
    </lineage>
</organism>
<dbReference type="InterPro" id="IPR029058">
    <property type="entry name" value="AB_hydrolase_fold"/>
</dbReference>
<reference evidence="3" key="1">
    <citation type="submission" date="2020-02" db="EMBL/GenBank/DDBJ databases">
        <authorList>
            <person name="Meier V. D."/>
        </authorList>
    </citation>
    <scope>NUCLEOTIDE SEQUENCE</scope>
    <source>
        <strain evidence="3">AVDCRST_MAG74</strain>
    </source>
</reference>
<dbReference type="Gene3D" id="3.40.50.1820">
    <property type="entry name" value="alpha/beta hydrolase"/>
    <property type="match status" value="1"/>
</dbReference>
<dbReference type="EMBL" id="CADCUR010000112">
    <property type="protein sequence ID" value="CAA9397341.1"/>
    <property type="molecule type" value="Genomic_DNA"/>
</dbReference>
<dbReference type="PANTHER" id="PTHR48081:SF33">
    <property type="entry name" value="KYNURENINE FORMAMIDASE"/>
    <property type="match status" value="1"/>
</dbReference>
<name>A0A6J4NUN7_9BACT</name>
<dbReference type="InterPro" id="IPR049492">
    <property type="entry name" value="BD-FAE-like_dom"/>
</dbReference>
<evidence type="ECO:0000259" key="2">
    <source>
        <dbReference type="Pfam" id="PF20434"/>
    </source>
</evidence>
<dbReference type="AlphaFoldDB" id="A0A6J4NUN7"/>
<dbReference type="Pfam" id="PF20434">
    <property type="entry name" value="BD-FAE"/>
    <property type="match status" value="1"/>
</dbReference>
<keyword evidence="1" id="KW-0378">Hydrolase</keyword>
<dbReference type="GO" id="GO:0016787">
    <property type="term" value="F:hydrolase activity"/>
    <property type="evidence" value="ECO:0007669"/>
    <property type="project" value="UniProtKB-KW"/>
</dbReference>